<evidence type="ECO:0000313" key="2">
    <source>
        <dbReference type="EMBL" id="JAW13844.1"/>
    </source>
</evidence>
<sequence length="153" mass="17822">MPLHCLMKTFDWFLVFQFLLLIHDFCYTCAHNLIVISFDILAHDLFHRPILLVPSAKQLFLVPIHFANDLPLYYYYSTFVGLRLGHVLKATFQYYLRCLPKNPVEPFAYPSRLLFPLHLPLASAHSTAVLYPLIGKTSFLYLPLCFSILFLIL</sequence>
<name>A0A224XRU8_9HEMI</name>
<feature type="transmembrane region" description="Helical" evidence="1">
    <location>
        <begin position="129"/>
        <end position="152"/>
    </location>
</feature>
<evidence type="ECO:0000256" key="1">
    <source>
        <dbReference type="SAM" id="Phobius"/>
    </source>
</evidence>
<feature type="transmembrane region" description="Helical" evidence="1">
    <location>
        <begin position="12"/>
        <end position="38"/>
    </location>
</feature>
<keyword evidence="1" id="KW-1133">Transmembrane helix</keyword>
<dbReference type="AlphaFoldDB" id="A0A224XRU8"/>
<dbReference type="EMBL" id="GFTR01002582">
    <property type="protein sequence ID" value="JAW13844.1"/>
    <property type="molecule type" value="Transcribed_RNA"/>
</dbReference>
<accession>A0A224XRU8</accession>
<keyword evidence="1" id="KW-0472">Membrane</keyword>
<reference evidence="2" key="1">
    <citation type="journal article" date="2018" name="PLoS Negl. Trop. Dis.">
        <title>An insight into the salivary gland and fat body transcriptome of Panstrongylus lignarius (Hemiptera: Heteroptera), the main vector of Chagas disease in Peru.</title>
        <authorList>
            <person name="Nevoa J.C."/>
            <person name="Mendes M.T."/>
            <person name="da Silva M.V."/>
            <person name="Soares S.C."/>
            <person name="Oliveira C.J.F."/>
            <person name="Ribeiro J.M.C."/>
        </authorList>
    </citation>
    <scope>NUCLEOTIDE SEQUENCE</scope>
</reference>
<keyword evidence="1" id="KW-0812">Transmembrane</keyword>
<proteinExistence type="predicted"/>
<protein>
    <submittedName>
        <fullName evidence="2">Uncharacterized protein</fullName>
    </submittedName>
</protein>
<organism evidence="2">
    <name type="scientific">Panstrongylus lignarius</name>
    <dbReference type="NCBI Taxonomy" id="156445"/>
    <lineage>
        <taxon>Eukaryota</taxon>
        <taxon>Metazoa</taxon>
        <taxon>Ecdysozoa</taxon>
        <taxon>Arthropoda</taxon>
        <taxon>Hexapoda</taxon>
        <taxon>Insecta</taxon>
        <taxon>Pterygota</taxon>
        <taxon>Neoptera</taxon>
        <taxon>Paraneoptera</taxon>
        <taxon>Hemiptera</taxon>
        <taxon>Heteroptera</taxon>
        <taxon>Panheteroptera</taxon>
        <taxon>Cimicomorpha</taxon>
        <taxon>Reduviidae</taxon>
        <taxon>Triatominae</taxon>
        <taxon>Panstrongylus</taxon>
    </lineage>
</organism>